<gene>
    <name evidence="1" type="ORF">VE01_06081</name>
</gene>
<reference evidence="1 2" key="1">
    <citation type="submission" date="2016-03" db="EMBL/GenBank/DDBJ databases">
        <title>Comparative genomics of Pseudogymnoascus destructans, the fungus causing white-nose syndrome of bats.</title>
        <authorList>
            <person name="Palmer J.M."/>
            <person name="Drees K.P."/>
            <person name="Foster J.T."/>
            <person name="Lindner D.L."/>
        </authorList>
    </citation>
    <scope>NUCLEOTIDE SEQUENCE [LARGE SCALE GENOMIC DNA]</scope>
    <source>
        <strain evidence="1 2">UAMH 10579</strain>
    </source>
</reference>
<organism evidence="1 2">
    <name type="scientific">Pseudogymnoascus verrucosus</name>
    <dbReference type="NCBI Taxonomy" id="342668"/>
    <lineage>
        <taxon>Eukaryota</taxon>
        <taxon>Fungi</taxon>
        <taxon>Dikarya</taxon>
        <taxon>Ascomycota</taxon>
        <taxon>Pezizomycotina</taxon>
        <taxon>Leotiomycetes</taxon>
        <taxon>Thelebolales</taxon>
        <taxon>Thelebolaceae</taxon>
        <taxon>Pseudogymnoascus</taxon>
    </lineage>
</organism>
<dbReference type="EMBL" id="KV460232">
    <property type="protein sequence ID" value="OBT95843.1"/>
    <property type="molecule type" value="Genomic_DNA"/>
</dbReference>
<evidence type="ECO:0000313" key="1">
    <source>
        <dbReference type="EMBL" id="OBT95843.1"/>
    </source>
</evidence>
<dbReference type="GeneID" id="28839467"/>
<dbReference type="RefSeq" id="XP_018129576.1">
    <property type="nucleotide sequence ID" value="XM_018275535.2"/>
</dbReference>
<accession>A0A1B8GJ26</accession>
<dbReference type="AlphaFoldDB" id="A0A1B8GJ26"/>
<proteinExistence type="predicted"/>
<name>A0A1B8GJ26_9PEZI</name>
<protein>
    <submittedName>
        <fullName evidence="1">Uncharacterized protein</fullName>
    </submittedName>
</protein>
<evidence type="ECO:0000313" key="2">
    <source>
        <dbReference type="Proteomes" id="UP000091956"/>
    </source>
</evidence>
<reference evidence="2" key="2">
    <citation type="journal article" date="2018" name="Nat. Commun.">
        <title>Extreme sensitivity to ultraviolet light in the fungal pathogen causing white-nose syndrome of bats.</title>
        <authorList>
            <person name="Palmer J.M."/>
            <person name="Drees K.P."/>
            <person name="Foster J.T."/>
            <person name="Lindner D.L."/>
        </authorList>
    </citation>
    <scope>NUCLEOTIDE SEQUENCE [LARGE SCALE GENOMIC DNA]</scope>
    <source>
        <strain evidence="2">UAMH 10579</strain>
    </source>
</reference>
<sequence length="225" mass="26442">MSLSWPERSRQERRFLRDCCPNYWGFAIYRTVYTPESDLLWEGTIAKLDEYVINSIWRYMGVTNLEVEEGEDQLDPTPTREVCARYRNLIMSDREKYDGASIDEVADHFTDWADDPNNDKSSNINMNVCLLIDEEDLYWLRDAPPATTEVRTTGNADQNVCIKVIDTLFDPEDMSECDPRYRGWALARLNRLWDLYSRVYSGDCPLSVQIFNARSKFEGGVWWWI</sequence>
<dbReference type="Proteomes" id="UP000091956">
    <property type="component" value="Unassembled WGS sequence"/>
</dbReference>
<dbReference type="OrthoDB" id="6499973at2759"/>
<keyword evidence="2" id="KW-1185">Reference proteome</keyword>